<gene>
    <name evidence="1" type="ORF">OIU77_030197</name>
</gene>
<protein>
    <submittedName>
        <fullName evidence="1">Uncharacterized protein</fullName>
    </submittedName>
</protein>
<comment type="caution">
    <text evidence="1">The sequence shown here is derived from an EMBL/GenBank/DDBJ whole genome shotgun (WGS) entry which is preliminary data.</text>
</comment>
<sequence length="127" mass="14655">MNLDGETNLKLKQALELTAFMHEDSYYRDFKALIKCEDPNTNLYSFVGTLDFEQNLYPLSPQRLLLRDSKLRNTEYIYGAVIFTGHDTKVMQNSTAPPPPQREANLRSKFEKQISTTESLLEFKLSA</sequence>
<evidence type="ECO:0000313" key="2">
    <source>
        <dbReference type="Proteomes" id="UP001141253"/>
    </source>
</evidence>
<dbReference type="PANTHER" id="PTHR24092">
    <property type="entry name" value="PROBABLE PHOSPHOLIPID-TRANSPORTING ATPASE"/>
    <property type="match status" value="1"/>
</dbReference>
<dbReference type="PANTHER" id="PTHR24092:SF175">
    <property type="entry name" value="PHOSPHOLIPID-TRANSPORTING ATPASE"/>
    <property type="match status" value="1"/>
</dbReference>
<name>A0ABQ9BCW0_9ROSI</name>
<organism evidence="1 2">
    <name type="scientific">Salix suchowensis</name>
    <dbReference type="NCBI Taxonomy" id="1278906"/>
    <lineage>
        <taxon>Eukaryota</taxon>
        <taxon>Viridiplantae</taxon>
        <taxon>Streptophyta</taxon>
        <taxon>Embryophyta</taxon>
        <taxon>Tracheophyta</taxon>
        <taxon>Spermatophyta</taxon>
        <taxon>Magnoliopsida</taxon>
        <taxon>eudicotyledons</taxon>
        <taxon>Gunneridae</taxon>
        <taxon>Pentapetalae</taxon>
        <taxon>rosids</taxon>
        <taxon>fabids</taxon>
        <taxon>Malpighiales</taxon>
        <taxon>Salicaceae</taxon>
        <taxon>Saliceae</taxon>
        <taxon>Salix</taxon>
    </lineage>
</organism>
<reference evidence="1" key="1">
    <citation type="submission" date="2022-10" db="EMBL/GenBank/DDBJ databases">
        <authorList>
            <person name="Hyden B.L."/>
            <person name="Feng K."/>
            <person name="Yates T."/>
            <person name="Jawdy S."/>
            <person name="Smart L.B."/>
            <person name="Muchero W."/>
        </authorList>
    </citation>
    <scope>NUCLEOTIDE SEQUENCE</scope>
    <source>
        <tissue evidence="1">Shoot tip</tissue>
    </source>
</reference>
<reference evidence="1" key="2">
    <citation type="journal article" date="2023" name="Int. J. Mol. Sci.">
        <title>De Novo Assembly and Annotation of 11 Diverse Shrub Willow (Salix) Genomes Reveals Novel Gene Organization in Sex-Linked Regions.</title>
        <authorList>
            <person name="Hyden B."/>
            <person name="Feng K."/>
            <person name="Yates T.B."/>
            <person name="Jawdy S."/>
            <person name="Cereghino C."/>
            <person name="Smart L.B."/>
            <person name="Muchero W."/>
        </authorList>
    </citation>
    <scope>NUCLEOTIDE SEQUENCE</scope>
    <source>
        <tissue evidence="1">Shoot tip</tissue>
    </source>
</reference>
<keyword evidence="2" id="KW-1185">Reference proteome</keyword>
<dbReference type="Proteomes" id="UP001141253">
    <property type="component" value="Chromosome 6"/>
</dbReference>
<proteinExistence type="predicted"/>
<accession>A0ABQ9BCW0</accession>
<evidence type="ECO:0000313" key="1">
    <source>
        <dbReference type="EMBL" id="KAJ6381466.1"/>
    </source>
</evidence>
<dbReference type="EMBL" id="JAPFFI010000009">
    <property type="protein sequence ID" value="KAJ6381466.1"/>
    <property type="molecule type" value="Genomic_DNA"/>
</dbReference>